<keyword evidence="2" id="KW-1185">Reference proteome</keyword>
<proteinExistence type="predicted"/>
<evidence type="ECO:0000313" key="1">
    <source>
        <dbReference type="EMBL" id="ALG96827.1"/>
    </source>
</evidence>
<evidence type="ECO:0000313" key="2">
    <source>
        <dbReference type="Proteomes" id="UP000202152"/>
    </source>
</evidence>
<reference evidence="1 2" key="1">
    <citation type="journal article" date="2015" name="Environ. Microbiol.">
        <title>Novel viral genomes identified from six metagenomes reveal wide distribution of archaeal viruses and high viral diversity in terrestrial hot springs.</title>
        <authorList>
            <person name="Gudbergsdottir S.R."/>
            <person name="Menzel P."/>
            <person name="Krogh A."/>
            <person name="Young M."/>
            <person name="Peng X."/>
        </authorList>
    </citation>
    <scope>NUCLEOTIDE SEQUENCE [LARGE SCALE GENOMIC DNA]</scope>
    <source>
        <strain evidence="1 2">ABV3</strain>
    </source>
</reference>
<sequence length="144" mass="16676">MAQIKENGAYIELQDNENVFSSVVDVFVFNGKKVVTPNQQVSIALIESEDKYYVAKFNGKWTLQEIENTQPLGLTVRVPLSDEPPRVVCKHFLCSDIKKFVDEDKYVIYPQNVNLPTVVVTEVNKQTIWYVYVPQRGWFEIKDE</sequence>
<organism evidence="1 2">
    <name type="scientific">Acidianus bottle-shaped virus 3 strain ABV3</name>
    <dbReference type="NCBI Taxonomy" id="1732174"/>
    <lineage>
        <taxon>Viruses</taxon>
        <taxon>Viruses incertae sedis</taxon>
        <taxon>Ampullaviridae</taxon>
        <taxon>Bottigliavirus</taxon>
        <taxon>Bottigliavirus krisuvikense</taxon>
        <taxon>Bottigliavirus ABV3</taxon>
    </lineage>
</organism>
<accession>A0A0N9NWB6</accession>
<dbReference type="GeneID" id="26625105"/>
<protein>
    <submittedName>
        <fullName evidence="1">Uncharacterized protein</fullName>
    </submittedName>
</protein>
<dbReference type="KEGG" id="vg:26625105"/>
<dbReference type="Proteomes" id="UP000202152">
    <property type="component" value="Segment"/>
</dbReference>
<name>A0A0N9NWB6_9VIRU</name>
<dbReference type="RefSeq" id="YP_009197904.1">
    <property type="nucleotide sequence ID" value="NC_028787.1"/>
</dbReference>
<dbReference type="EMBL" id="KP282674">
    <property type="protein sequence ID" value="ALG96827.1"/>
    <property type="molecule type" value="Genomic_DNA"/>
</dbReference>